<proteinExistence type="predicted"/>
<evidence type="ECO:0000259" key="2">
    <source>
        <dbReference type="PROSITE" id="PS51782"/>
    </source>
</evidence>
<dbReference type="Proteomes" id="UP001565236">
    <property type="component" value="Unassembled WGS sequence"/>
</dbReference>
<dbReference type="CDD" id="cd00118">
    <property type="entry name" value="LysM"/>
    <property type="match status" value="1"/>
</dbReference>
<keyword evidence="4" id="KW-1185">Reference proteome</keyword>
<feature type="region of interest" description="Disordered" evidence="1">
    <location>
        <begin position="67"/>
        <end position="102"/>
    </location>
</feature>
<dbReference type="InterPro" id="IPR036779">
    <property type="entry name" value="LysM_dom_sf"/>
</dbReference>
<feature type="compositionally biased region" description="Acidic residues" evidence="1">
    <location>
        <begin position="183"/>
        <end position="193"/>
    </location>
</feature>
<reference evidence="3 4" key="1">
    <citation type="submission" date="2024-03" db="EMBL/GenBank/DDBJ databases">
        <title>Mouse gut bacterial collection (mGBC) of GemPharmatech.</title>
        <authorList>
            <person name="He Y."/>
            <person name="Dong L."/>
            <person name="Wu D."/>
            <person name="Gao X."/>
            <person name="Lin Z."/>
        </authorList>
    </citation>
    <scope>NUCLEOTIDE SEQUENCE [LARGE SCALE GENOMIC DNA]</scope>
    <source>
        <strain evidence="3 4">15-30</strain>
    </source>
</reference>
<sequence>MAKRHQKHKQHKKLKVGGQILLGVFCVGLLSALAWQNETIKSRVINTFGDSAKYQKEEYEKQKALATKKYGPVKQSSQTSKKEAVSSQKKSSASSLKESEKTTEYVNYTVRSGDSLTAIAMRYGTSVQDLIQINDLPANGRVAAGEVLRIPDNGERPAETDSSNTEDATTSQSSVSTDSSYSDQDETGTEEESTSTSQTEQTVGSQASRSDTDE</sequence>
<evidence type="ECO:0000256" key="1">
    <source>
        <dbReference type="SAM" id="MobiDB-lite"/>
    </source>
</evidence>
<feature type="compositionally biased region" description="Low complexity" evidence="1">
    <location>
        <begin position="169"/>
        <end position="182"/>
    </location>
</feature>
<feature type="compositionally biased region" description="Low complexity" evidence="1">
    <location>
        <begin position="85"/>
        <end position="96"/>
    </location>
</feature>
<dbReference type="EMBL" id="JBCLUF010000037">
    <property type="protein sequence ID" value="MEY8662989.1"/>
    <property type="molecule type" value="Genomic_DNA"/>
</dbReference>
<dbReference type="SUPFAM" id="SSF54106">
    <property type="entry name" value="LysM domain"/>
    <property type="match status" value="1"/>
</dbReference>
<name>A0ABV4DRU0_9LACO</name>
<dbReference type="PANTHER" id="PTHR33734">
    <property type="entry name" value="LYSM DOMAIN-CONTAINING GPI-ANCHORED PROTEIN 2"/>
    <property type="match status" value="1"/>
</dbReference>
<dbReference type="PROSITE" id="PS51782">
    <property type="entry name" value="LYSM"/>
    <property type="match status" value="1"/>
</dbReference>
<comment type="caution">
    <text evidence="3">The sequence shown here is derived from an EMBL/GenBank/DDBJ whole genome shotgun (WGS) entry which is preliminary data.</text>
</comment>
<dbReference type="PANTHER" id="PTHR33734:SF22">
    <property type="entry name" value="MEMBRANE-BOUND LYTIC MUREIN TRANSGLYCOSYLASE D"/>
    <property type="match status" value="1"/>
</dbReference>
<evidence type="ECO:0000313" key="3">
    <source>
        <dbReference type="EMBL" id="MEY8662989.1"/>
    </source>
</evidence>
<evidence type="ECO:0000313" key="4">
    <source>
        <dbReference type="Proteomes" id="UP001565236"/>
    </source>
</evidence>
<dbReference type="InterPro" id="IPR018392">
    <property type="entry name" value="LysM"/>
</dbReference>
<accession>A0ABV4DRU0</accession>
<gene>
    <name evidence="3" type="ORF">AALT52_08815</name>
</gene>
<feature type="compositionally biased region" description="Low complexity" evidence="1">
    <location>
        <begin position="194"/>
        <end position="206"/>
    </location>
</feature>
<dbReference type="Gene3D" id="3.10.350.10">
    <property type="entry name" value="LysM domain"/>
    <property type="match status" value="1"/>
</dbReference>
<protein>
    <submittedName>
        <fullName evidence="3">LysM peptidoglycan-binding domain-containing protein</fullName>
    </submittedName>
</protein>
<organism evidence="3 4">
    <name type="scientific">Ligilactobacillus faecis</name>
    <dbReference type="NCBI Taxonomy" id="762833"/>
    <lineage>
        <taxon>Bacteria</taxon>
        <taxon>Bacillati</taxon>
        <taxon>Bacillota</taxon>
        <taxon>Bacilli</taxon>
        <taxon>Lactobacillales</taxon>
        <taxon>Lactobacillaceae</taxon>
        <taxon>Ligilactobacillus</taxon>
    </lineage>
</organism>
<dbReference type="Pfam" id="PF01476">
    <property type="entry name" value="LysM"/>
    <property type="match status" value="1"/>
</dbReference>
<feature type="domain" description="LysM" evidence="2">
    <location>
        <begin position="106"/>
        <end position="150"/>
    </location>
</feature>
<dbReference type="RefSeq" id="WP_369942952.1">
    <property type="nucleotide sequence ID" value="NZ_JBCLUF010000037.1"/>
</dbReference>
<dbReference type="SMART" id="SM00257">
    <property type="entry name" value="LysM"/>
    <property type="match status" value="1"/>
</dbReference>
<feature type="region of interest" description="Disordered" evidence="1">
    <location>
        <begin position="146"/>
        <end position="214"/>
    </location>
</feature>